<feature type="region of interest" description="Disordered" evidence="1">
    <location>
        <begin position="199"/>
        <end position="223"/>
    </location>
</feature>
<evidence type="ECO:0000256" key="1">
    <source>
        <dbReference type="SAM" id="MobiDB-lite"/>
    </source>
</evidence>
<dbReference type="GO" id="GO:0016787">
    <property type="term" value="F:hydrolase activity"/>
    <property type="evidence" value="ECO:0007669"/>
    <property type="project" value="UniProtKB-KW"/>
</dbReference>
<feature type="domain" description="SGNH hydrolase-type esterase" evidence="3">
    <location>
        <begin position="230"/>
        <end position="425"/>
    </location>
</feature>
<dbReference type="PANTHER" id="PTHR43784:SF2">
    <property type="entry name" value="GDSL-LIKE LIPASE_ACYLHYDROLASE, PUTATIVE (AFU_ORTHOLOGUE AFUA_2G00820)-RELATED"/>
    <property type="match status" value="1"/>
</dbReference>
<evidence type="ECO:0000313" key="4">
    <source>
        <dbReference type="EMBL" id="GIG87012.1"/>
    </source>
</evidence>
<protein>
    <submittedName>
        <fullName evidence="4">SGNH hydrolase</fullName>
    </submittedName>
</protein>
<comment type="caution">
    <text evidence="4">The sequence shown here is derived from an EMBL/GenBank/DDBJ whole genome shotgun (WGS) entry which is preliminary data.</text>
</comment>
<name>A0ABQ4DX31_9ACTN</name>
<dbReference type="CDD" id="cd01830">
    <property type="entry name" value="XynE_like"/>
    <property type="match status" value="1"/>
</dbReference>
<dbReference type="SUPFAM" id="SSF52266">
    <property type="entry name" value="SGNH hydrolase"/>
    <property type="match status" value="1"/>
</dbReference>
<gene>
    <name evidence="4" type="ORF">Pen02_19480</name>
</gene>
<dbReference type="Gene3D" id="3.40.50.1110">
    <property type="entry name" value="SGNH hydrolase"/>
    <property type="match status" value="1"/>
</dbReference>
<evidence type="ECO:0000259" key="3">
    <source>
        <dbReference type="Pfam" id="PF13472"/>
    </source>
</evidence>
<proteinExistence type="predicted"/>
<dbReference type="PANTHER" id="PTHR43784">
    <property type="entry name" value="GDSL-LIKE LIPASE/ACYLHYDROLASE, PUTATIVE (AFU_ORTHOLOGUE AFUA_2G00820)-RELATED"/>
    <property type="match status" value="1"/>
</dbReference>
<sequence>MVAAIVSAAVLAVPVGAAGSGGSQDWSAAWATGVHHPVPSNDWDGPNWSVDGFNGESVRQVVRVSAGGSRLRVRFSHRYGSQPLRLTGATVGSSGPGATVRPGTLRPLTFGHRSSVTVPAGAELVSDPVPFEVAALDRVTVTLYFAGSTGPATFHQGGLTTSYRAAGDRRADPGDAAFGGATSHSWYYLAGVDVSGVPPRAAGRPGAGGGPAGPSGRTGGSLGATGTVVAFGDSLTDGYGTTPDADNRYPDRLAERLVAQGRRLGVVNVGINGNKLLADSPCYGERGVTRFHRDVLGQPGVRTAVVLIGTNDIGGGGFPDFGCGASPVVTADEVVDGHRALVRAAHRQGIEVVGLTIPPMKGAFGYDTPANEAVRDRVNERLRAGVGYDALVDLDRLLADPTDPDALRPEYDAGDRLHVNDAGAELIAVEVARVLR</sequence>
<organism evidence="4 5">
    <name type="scientific">Plantactinospora endophytica</name>
    <dbReference type="NCBI Taxonomy" id="673535"/>
    <lineage>
        <taxon>Bacteria</taxon>
        <taxon>Bacillati</taxon>
        <taxon>Actinomycetota</taxon>
        <taxon>Actinomycetes</taxon>
        <taxon>Micromonosporales</taxon>
        <taxon>Micromonosporaceae</taxon>
        <taxon>Plantactinospora</taxon>
    </lineage>
</organism>
<keyword evidence="5" id="KW-1185">Reference proteome</keyword>
<reference evidence="4 5" key="1">
    <citation type="submission" date="2021-01" db="EMBL/GenBank/DDBJ databases">
        <title>Whole genome shotgun sequence of Plantactinospora endophytica NBRC 110450.</title>
        <authorList>
            <person name="Komaki H."/>
            <person name="Tamura T."/>
        </authorList>
    </citation>
    <scope>NUCLEOTIDE SEQUENCE [LARGE SCALE GENOMIC DNA]</scope>
    <source>
        <strain evidence="4 5">NBRC 110450</strain>
    </source>
</reference>
<keyword evidence="2" id="KW-0732">Signal</keyword>
<feature type="signal peptide" evidence="2">
    <location>
        <begin position="1"/>
        <end position="17"/>
    </location>
</feature>
<feature type="compositionally biased region" description="Gly residues" evidence="1">
    <location>
        <begin position="205"/>
        <end position="223"/>
    </location>
</feature>
<dbReference type="Proteomes" id="UP000646749">
    <property type="component" value="Unassembled WGS sequence"/>
</dbReference>
<evidence type="ECO:0000256" key="2">
    <source>
        <dbReference type="SAM" id="SignalP"/>
    </source>
</evidence>
<dbReference type="InterPro" id="IPR036514">
    <property type="entry name" value="SGNH_hydro_sf"/>
</dbReference>
<keyword evidence="4" id="KW-0378">Hydrolase</keyword>
<dbReference type="InterPro" id="IPR053140">
    <property type="entry name" value="GDSL_Rv0518-like"/>
</dbReference>
<dbReference type="InterPro" id="IPR013830">
    <property type="entry name" value="SGNH_hydro"/>
</dbReference>
<dbReference type="EMBL" id="BONW01000008">
    <property type="protein sequence ID" value="GIG87012.1"/>
    <property type="molecule type" value="Genomic_DNA"/>
</dbReference>
<accession>A0ABQ4DX31</accession>
<dbReference type="Pfam" id="PF13472">
    <property type="entry name" value="Lipase_GDSL_2"/>
    <property type="match status" value="1"/>
</dbReference>
<evidence type="ECO:0000313" key="5">
    <source>
        <dbReference type="Proteomes" id="UP000646749"/>
    </source>
</evidence>
<feature type="chain" id="PRO_5046888991" evidence="2">
    <location>
        <begin position="18"/>
        <end position="436"/>
    </location>
</feature>